<comment type="caution">
    <text evidence="1">The sequence shown here is derived from an EMBL/GenBank/DDBJ whole genome shotgun (WGS) entry which is preliminary data.</text>
</comment>
<organism evidence="1 2">
    <name type="scientific">Anabaena azotica FACHB-119</name>
    <dbReference type="NCBI Taxonomy" id="947527"/>
    <lineage>
        <taxon>Bacteria</taxon>
        <taxon>Bacillati</taxon>
        <taxon>Cyanobacteriota</taxon>
        <taxon>Cyanophyceae</taxon>
        <taxon>Nostocales</taxon>
        <taxon>Nostocaceae</taxon>
        <taxon>Anabaena</taxon>
        <taxon>Anabaena azotica</taxon>
    </lineage>
</organism>
<reference evidence="1 2" key="1">
    <citation type="journal article" date="2020" name="ISME J.">
        <title>Comparative genomics reveals insights into cyanobacterial evolution and habitat adaptation.</title>
        <authorList>
            <person name="Chen M.Y."/>
            <person name="Teng W.K."/>
            <person name="Zhao L."/>
            <person name="Hu C.X."/>
            <person name="Zhou Y.K."/>
            <person name="Han B.P."/>
            <person name="Song L.R."/>
            <person name="Shu W.S."/>
        </authorList>
    </citation>
    <scope>NUCLEOTIDE SEQUENCE [LARGE SCALE GENOMIC DNA]</scope>
    <source>
        <strain evidence="1 2">FACHB-119</strain>
    </source>
</reference>
<keyword evidence="2" id="KW-1185">Reference proteome</keyword>
<sequence>MDKNTPIFEELDPLVFCETWGLTYEEASKYLKIKARTMAAYACHGKVTKRNPSSRVKALAAMQHNIWIQQGKQPVDSRSLLVIA</sequence>
<gene>
    <name evidence="1" type="ORF">H6G83_34280</name>
</gene>
<proteinExistence type="predicted"/>
<protein>
    <submittedName>
        <fullName evidence="1">Uncharacterized protein</fullName>
    </submittedName>
</protein>
<name>A0ABR8DGE1_9NOST</name>
<evidence type="ECO:0000313" key="1">
    <source>
        <dbReference type="EMBL" id="MBD2505603.1"/>
    </source>
</evidence>
<evidence type="ECO:0000313" key="2">
    <source>
        <dbReference type="Proteomes" id="UP000661112"/>
    </source>
</evidence>
<dbReference type="RefSeq" id="WP_190480563.1">
    <property type="nucleotide sequence ID" value="NZ_JACJSG010000102.1"/>
</dbReference>
<dbReference type="Proteomes" id="UP000661112">
    <property type="component" value="Unassembled WGS sequence"/>
</dbReference>
<accession>A0ABR8DGE1</accession>
<dbReference type="EMBL" id="JACJSG010000102">
    <property type="protein sequence ID" value="MBD2505603.1"/>
    <property type="molecule type" value="Genomic_DNA"/>
</dbReference>